<dbReference type="AlphaFoldDB" id="A0A117LH78"/>
<protein>
    <submittedName>
        <fullName evidence="1">Uncharacterized protein</fullName>
    </submittedName>
</protein>
<organism evidence="1 2">
    <name type="scientific">Anaerolinea thermophila</name>
    <dbReference type="NCBI Taxonomy" id="167964"/>
    <lineage>
        <taxon>Bacteria</taxon>
        <taxon>Bacillati</taxon>
        <taxon>Chloroflexota</taxon>
        <taxon>Anaerolineae</taxon>
        <taxon>Anaerolineales</taxon>
        <taxon>Anaerolineaceae</taxon>
        <taxon>Anaerolinea</taxon>
    </lineage>
</organism>
<comment type="caution">
    <text evidence="1">The sequence shown here is derived from an EMBL/GenBank/DDBJ whole genome shotgun (WGS) entry which is preliminary data.</text>
</comment>
<name>A0A117LH78_9CHLR</name>
<evidence type="ECO:0000313" key="2">
    <source>
        <dbReference type="Proteomes" id="UP000064249"/>
    </source>
</evidence>
<dbReference type="EMBL" id="LGFU01000002">
    <property type="protein sequence ID" value="KUK47006.1"/>
    <property type="molecule type" value="Genomic_DNA"/>
</dbReference>
<proteinExistence type="predicted"/>
<gene>
    <name evidence="1" type="ORF">XD73_0075</name>
</gene>
<dbReference type="Proteomes" id="UP000064249">
    <property type="component" value="Unassembled WGS sequence"/>
</dbReference>
<sequence length="1116" mass="129000">MNRQGSNKKDISRSEESAFSPSEFMRYRHPDLFSDSVIDQSTSLSREVFEYCLDTLTNRKQELEFEYFCRKLAEKEICPNLIPQTGPIGGGDSQVDAETYPVSDMTALCWYEGIGREASSERWAFAFSATKSWKPKVDSDIEKIVNTQRDYQLAYFITNQFIKDKTRVEVEKNLKNKYGIKVRILDRSWIEKCIFEHDLLWMAIETLNISGYKKEDIKRIGPKDAQRKAWLDELEKQINDPGRYPGVEYQKVEDCYQVALLARELELPRVDVEGRFHRAIENAERLNIKEQKLHIVYNFAWTEYWWYEDYEFFNHLYDKVEELVKGSTQADDIELLVNLWEVLHTAVSKGFIKVEDAQLQKRVQTIKVELNKLIKNEARPNNALQAQTNMLFIDLTETLLQNKLTDPILERFKETLTKSEGLSEYPITATVKIIQELGDLFPDSPKYDELLDVVIGITEKRTSEGQAGLVLLERGKQQMRSGKYYDAIKHIGRAQLKLAKDEYRSDWITSIVLCGIAYEEVGLFWAARANLLMATSQAFTNFSKTGNLKTPTLRYLQRLAWLEIKLGRFPCALSWIELSSLVFNMLVLDDDYNQKYQDERTTEDQILAILLIKTDFSELKSLIFLPSVLREMGFHTSWMTLLYVLGYEDLLRNENVIPHEEDSASVRDLFSKLYEQPVCKELPDHPDYLCGSTVKLVSPVLGCKVVITTPNDNTVLFLAENIIGALEAFLATSFDSDLMPYRSELNIIIEASDFLSDLPEYLINERRQGEIVVRCPKVISKSNSTERTAYRNWLQKLIVEIACQIVVIPNVESFVEQVIKDERSFDRAILFSDVEFSISNILGENPKIRLSDWKKDEKEELFPLRRETPWDNDLQRKTKEIEKMSIQPGAGEMPDSLFDMNELSHKDRKVVSLINIPLWDQAKWLGMGFMCMGNEAPILALGFTNSYAANQIFAEWHERLGDVDEKNKLRVAIITGINKMLPYNYKVLISTNLTEDDFEENKLVIQTSRCLEMFPQTPINLNNFSSEYKRAGKFVLVPAIMDVEKNIPVPIGNHTLGKYDLVVRPAWEIGPNDPDVMAIHEDDDPVIPEEVKNAPVIRALKRFEKQKSRKRHKKSN</sequence>
<accession>A0A117LH78</accession>
<evidence type="ECO:0000313" key="1">
    <source>
        <dbReference type="EMBL" id="KUK47006.1"/>
    </source>
</evidence>
<reference evidence="1 2" key="1">
    <citation type="journal article" date="2015" name="MBio">
        <title>Genome-Resolved Metagenomic Analysis Reveals Roles for Candidate Phyla and Other Microbial Community Members in Biogeochemical Transformations in Oil Reservoirs.</title>
        <authorList>
            <person name="Hu P."/>
            <person name="Tom L."/>
            <person name="Singh A."/>
            <person name="Thomas B.C."/>
            <person name="Baker B.J."/>
            <person name="Piceno Y.M."/>
            <person name="Andersen G.L."/>
            <person name="Banfield J.F."/>
        </authorList>
    </citation>
    <scope>NUCLEOTIDE SEQUENCE [LARGE SCALE GENOMIC DNA]</scope>
    <source>
        <strain evidence="1">46_16</strain>
    </source>
</reference>